<sequence>MFHCIRTIVSPSAGHSRKNKHLGGFRKSWAGSNGLPAPGQLGVRVAPASFSDLPSEARSQEYYAAVCLQAQCLSPPQGTRGSRRGLRRFGESKWQFSNYSARVWKLCRA</sequence>
<name>A0A5B7HSF3_PORTR</name>
<dbReference type="AlphaFoldDB" id="A0A5B7HSF3"/>
<dbReference type="Proteomes" id="UP000324222">
    <property type="component" value="Unassembled WGS sequence"/>
</dbReference>
<evidence type="ECO:0000313" key="1">
    <source>
        <dbReference type="EMBL" id="MPC74252.1"/>
    </source>
</evidence>
<proteinExistence type="predicted"/>
<keyword evidence="2" id="KW-1185">Reference proteome</keyword>
<organism evidence="1 2">
    <name type="scientific">Portunus trituberculatus</name>
    <name type="common">Swimming crab</name>
    <name type="synonym">Neptunus trituberculatus</name>
    <dbReference type="NCBI Taxonomy" id="210409"/>
    <lineage>
        <taxon>Eukaryota</taxon>
        <taxon>Metazoa</taxon>
        <taxon>Ecdysozoa</taxon>
        <taxon>Arthropoda</taxon>
        <taxon>Crustacea</taxon>
        <taxon>Multicrustacea</taxon>
        <taxon>Malacostraca</taxon>
        <taxon>Eumalacostraca</taxon>
        <taxon>Eucarida</taxon>
        <taxon>Decapoda</taxon>
        <taxon>Pleocyemata</taxon>
        <taxon>Brachyura</taxon>
        <taxon>Eubrachyura</taxon>
        <taxon>Portunoidea</taxon>
        <taxon>Portunidae</taxon>
        <taxon>Portuninae</taxon>
        <taxon>Portunus</taxon>
    </lineage>
</organism>
<dbReference type="EMBL" id="VSRR010038542">
    <property type="protein sequence ID" value="MPC74252.1"/>
    <property type="molecule type" value="Genomic_DNA"/>
</dbReference>
<comment type="caution">
    <text evidence="1">The sequence shown here is derived from an EMBL/GenBank/DDBJ whole genome shotgun (WGS) entry which is preliminary data.</text>
</comment>
<gene>
    <name evidence="1" type="ORF">E2C01_068606</name>
</gene>
<accession>A0A5B7HSF3</accession>
<evidence type="ECO:0000313" key="2">
    <source>
        <dbReference type="Proteomes" id="UP000324222"/>
    </source>
</evidence>
<reference evidence="1 2" key="1">
    <citation type="submission" date="2019-05" db="EMBL/GenBank/DDBJ databases">
        <title>Another draft genome of Portunus trituberculatus and its Hox gene families provides insights of decapod evolution.</title>
        <authorList>
            <person name="Jeong J.-H."/>
            <person name="Song I."/>
            <person name="Kim S."/>
            <person name="Choi T."/>
            <person name="Kim D."/>
            <person name="Ryu S."/>
            <person name="Kim W."/>
        </authorList>
    </citation>
    <scope>NUCLEOTIDE SEQUENCE [LARGE SCALE GENOMIC DNA]</scope>
    <source>
        <tissue evidence="1">Muscle</tissue>
    </source>
</reference>
<protein>
    <submittedName>
        <fullName evidence="1">Uncharacterized protein</fullName>
    </submittedName>
</protein>